<evidence type="ECO:0000256" key="4">
    <source>
        <dbReference type="ARBA" id="ARBA00022525"/>
    </source>
</evidence>
<protein>
    <submittedName>
        <fullName evidence="11">Glycosyl hydrolases family 17 domain-containing protein</fullName>
    </submittedName>
</protein>
<name>A0A9P8MRU1_9HYPO</name>
<dbReference type="PROSITE" id="PS00587">
    <property type="entry name" value="GLYCOSYL_HYDROL_F17"/>
    <property type="match status" value="1"/>
</dbReference>
<feature type="compositionally biased region" description="Polar residues" evidence="9">
    <location>
        <begin position="123"/>
        <end position="134"/>
    </location>
</feature>
<dbReference type="InterPro" id="IPR017853">
    <property type="entry name" value="GH"/>
</dbReference>
<evidence type="ECO:0000256" key="2">
    <source>
        <dbReference type="ARBA" id="ARBA00008773"/>
    </source>
</evidence>
<sequence>MVLGRLLLPAIALGPLVAGHPTGNNVARREGLEEEHATVYDSTVAKPTQVPDVVLFVNEAGETIGSAAEDVLLLPTDGASSDWLPEGAYLSSPGASPPLADGNDASDSRRRVSAHVAHDLSGPANSPKSATHTIQAPAAKPKPARSDAEASSHVQPFNRSDATSHGSSSRLFGISYAPYRADHKCKSKTEIAKDFERFGKYYSMVRIYGTDCDQVGPVRAAAKAHGMKVFLGIWDPAAVKAEAQKIIDVFHGDWNMVDTVSVGNELVNNHQSSPENMVRAVGVARSVLRKAGYRGPVVTVDTFVAYLDHSELGQASDYCAINAHAFFDSTISAAQAGRWLQDTVKRVKSVCPGSKRVVVTETGWPTKGDANGHAVPGLKNQKFAMDSIKHEFSANPADVVLFSAFNDLWKKRESATFNADQYWGIDGAVSHSDT</sequence>
<feature type="signal peptide" evidence="10">
    <location>
        <begin position="1"/>
        <end position="18"/>
    </location>
</feature>
<gene>
    <name evidence="11" type="ORF">HRG_09121</name>
</gene>
<comment type="subcellular location">
    <subcellularLocation>
        <location evidence="1">Secreted</location>
        <location evidence="1">Cell wall</location>
    </subcellularLocation>
</comment>
<evidence type="ECO:0000256" key="9">
    <source>
        <dbReference type="SAM" id="MobiDB-lite"/>
    </source>
</evidence>
<evidence type="ECO:0000256" key="3">
    <source>
        <dbReference type="ARBA" id="ARBA00022512"/>
    </source>
</evidence>
<keyword evidence="8" id="KW-0326">Glycosidase</keyword>
<dbReference type="GO" id="GO:0042973">
    <property type="term" value="F:glucan endo-1,3-beta-D-glucosidase activity"/>
    <property type="evidence" value="ECO:0007669"/>
    <property type="project" value="TreeGrafter"/>
</dbReference>
<proteinExistence type="inferred from homology"/>
<dbReference type="RefSeq" id="XP_044717613.1">
    <property type="nucleotide sequence ID" value="XM_044867592.1"/>
</dbReference>
<dbReference type="GO" id="GO:0005576">
    <property type="term" value="C:extracellular region"/>
    <property type="evidence" value="ECO:0007669"/>
    <property type="project" value="TreeGrafter"/>
</dbReference>
<accession>A0A9P8MRU1</accession>
<feature type="chain" id="PRO_5040231308" evidence="10">
    <location>
        <begin position="19"/>
        <end position="434"/>
    </location>
</feature>
<dbReference type="InterPro" id="IPR050732">
    <property type="entry name" value="Beta-glucan_modifiers"/>
</dbReference>
<feature type="compositionally biased region" description="Polar residues" evidence="9">
    <location>
        <begin position="152"/>
        <end position="168"/>
    </location>
</feature>
<evidence type="ECO:0000256" key="5">
    <source>
        <dbReference type="ARBA" id="ARBA00022729"/>
    </source>
</evidence>
<keyword evidence="3" id="KW-0134">Cell wall</keyword>
<dbReference type="PANTHER" id="PTHR16631">
    <property type="entry name" value="GLUCAN 1,3-BETA-GLUCOSIDASE"/>
    <property type="match status" value="1"/>
</dbReference>
<evidence type="ECO:0000256" key="10">
    <source>
        <dbReference type="SAM" id="SignalP"/>
    </source>
</evidence>
<dbReference type="GO" id="GO:0009277">
    <property type="term" value="C:fungal-type cell wall"/>
    <property type="evidence" value="ECO:0007669"/>
    <property type="project" value="TreeGrafter"/>
</dbReference>
<dbReference type="AlphaFoldDB" id="A0A9P8MRU1"/>
<dbReference type="EMBL" id="JAIZPD010000011">
    <property type="protein sequence ID" value="KAH0960100.1"/>
    <property type="molecule type" value="Genomic_DNA"/>
</dbReference>
<evidence type="ECO:0000256" key="7">
    <source>
        <dbReference type="RuleBase" id="RU004335"/>
    </source>
</evidence>
<evidence type="ECO:0000313" key="12">
    <source>
        <dbReference type="Proteomes" id="UP000824596"/>
    </source>
</evidence>
<evidence type="ECO:0000256" key="6">
    <source>
        <dbReference type="ARBA" id="ARBA00022801"/>
    </source>
</evidence>
<dbReference type="GO" id="GO:0071555">
    <property type="term" value="P:cell wall organization"/>
    <property type="evidence" value="ECO:0007669"/>
    <property type="project" value="TreeGrafter"/>
</dbReference>
<keyword evidence="4" id="KW-0964">Secreted</keyword>
<feature type="region of interest" description="Disordered" evidence="9">
    <location>
        <begin position="84"/>
        <end position="168"/>
    </location>
</feature>
<organism evidence="11 12">
    <name type="scientific">Hirsutella rhossiliensis</name>
    <dbReference type="NCBI Taxonomy" id="111463"/>
    <lineage>
        <taxon>Eukaryota</taxon>
        <taxon>Fungi</taxon>
        <taxon>Dikarya</taxon>
        <taxon>Ascomycota</taxon>
        <taxon>Pezizomycotina</taxon>
        <taxon>Sordariomycetes</taxon>
        <taxon>Hypocreomycetidae</taxon>
        <taxon>Hypocreales</taxon>
        <taxon>Ophiocordycipitaceae</taxon>
        <taxon>Hirsutella</taxon>
    </lineage>
</organism>
<dbReference type="InterPro" id="IPR000490">
    <property type="entry name" value="Glyco_hydro_17"/>
</dbReference>
<keyword evidence="5 10" id="KW-0732">Signal</keyword>
<dbReference type="GO" id="GO:0009986">
    <property type="term" value="C:cell surface"/>
    <property type="evidence" value="ECO:0007669"/>
    <property type="project" value="TreeGrafter"/>
</dbReference>
<dbReference type="GO" id="GO:0005975">
    <property type="term" value="P:carbohydrate metabolic process"/>
    <property type="evidence" value="ECO:0007669"/>
    <property type="project" value="InterPro"/>
</dbReference>
<dbReference type="OrthoDB" id="941679at2759"/>
<dbReference type="GeneID" id="68358250"/>
<dbReference type="SUPFAM" id="SSF51445">
    <property type="entry name" value="(Trans)glycosidases"/>
    <property type="match status" value="1"/>
</dbReference>
<keyword evidence="6 8" id="KW-0378">Hydrolase</keyword>
<evidence type="ECO:0000256" key="8">
    <source>
        <dbReference type="RuleBase" id="RU004336"/>
    </source>
</evidence>
<dbReference type="Gene3D" id="3.20.20.80">
    <property type="entry name" value="Glycosidases"/>
    <property type="match status" value="1"/>
</dbReference>
<comment type="caution">
    <text evidence="11">The sequence shown here is derived from an EMBL/GenBank/DDBJ whole genome shotgun (WGS) entry which is preliminary data.</text>
</comment>
<reference evidence="11" key="1">
    <citation type="submission" date="2021-09" db="EMBL/GenBank/DDBJ databases">
        <title>A high-quality genome of the endoparasitic fungus Hirsutella rhossiliensis with a comparison of Hirsutella genomes reveals transposable elements contributing to genome size variation.</title>
        <authorList>
            <person name="Lin R."/>
            <person name="Jiao Y."/>
            <person name="Sun X."/>
            <person name="Ling J."/>
            <person name="Xie B."/>
            <person name="Cheng X."/>
        </authorList>
    </citation>
    <scope>NUCLEOTIDE SEQUENCE</scope>
    <source>
        <strain evidence="11">HR02</strain>
    </source>
</reference>
<keyword evidence="12" id="KW-1185">Reference proteome</keyword>
<evidence type="ECO:0000313" key="11">
    <source>
        <dbReference type="EMBL" id="KAH0960100.1"/>
    </source>
</evidence>
<evidence type="ECO:0000256" key="1">
    <source>
        <dbReference type="ARBA" id="ARBA00004191"/>
    </source>
</evidence>
<dbReference type="Pfam" id="PF00332">
    <property type="entry name" value="Glyco_hydro_17"/>
    <property type="match status" value="1"/>
</dbReference>
<dbReference type="Proteomes" id="UP000824596">
    <property type="component" value="Unassembled WGS sequence"/>
</dbReference>
<comment type="similarity">
    <text evidence="2 7">Belongs to the glycosyl hydrolase 17 family.</text>
</comment>
<dbReference type="PANTHER" id="PTHR16631:SF14">
    <property type="entry name" value="FAMILY 17 GLUCOSIDASE SCW10-RELATED"/>
    <property type="match status" value="1"/>
</dbReference>